<organism evidence="2 3">
    <name type="scientific">Ensete ventricosum</name>
    <name type="common">Abyssinian banana</name>
    <name type="synonym">Musa ensete</name>
    <dbReference type="NCBI Taxonomy" id="4639"/>
    <lineage>
        <taxon>Eukaryota</taxon>
        <taxon>Viridiplantae</taxon>
        <taxon>Streptophyta</taxon>
        <taxon>Embryophyta</taxon>
        <taxon>Tracheophyta</taxon>
        <taxon>Spermatophyta</taxon>
        <taxon>Magnoliopsida</taxon>
        <taxon>Liliopsida</taxon>
        <taxon>Zingiberales</taxon>
        <taxon>Musaceae</taxon>
        <taxon>Ensete</taxon>
    </lineage>
</organism>
<protein>
    <submittedName>
        <fullName evidence="2">Uncharacterized protein</fullName>
    </submittedName>
</protein>
<dbReference type="InterPro" id="IPR045883">
    <property type="entry name" value="At4g13530-like"/>
</dbReference>
<dbReference type="Proteomes" id="UP000287651">
    <property type="component" value="Unassembled WGS sequence"/>
</dbReference>
<dbReference type="AlphaFoldDB" id="A0A426WZH1"/>
<name>A0A426WZH1_ENSVE</name>
<gene>
    <name evidence="2" type="ORF">B296_00053186</name>
</gene>
<feature type="compositionally biased region" description="Basic and acidic residues" evidence="1">
    <location>
        <begin position="142"/>
        <end position="155"/>
    </location>
</feature>
<accession>A0A426WZH1</accession>
<evidence type="ECO:0000256" key="1">
    <source>
        <dbReference type="SAM" id="MobiDB-lite"/>
    </source>
</evidence>
<proteinExistence type="predicted"/>
<feature type="compositionally biased region" description="Basic and acidic residues" evidence="1">
    <location>
        <begin position="77"/>
        <end position="131"/>
    </location>
</feature>
<evidence type="ECO:0000313" key="2">
    <source>
        <dbReference type="EMBL" id="RRT32610.1"/>
    </source>
</evidence>
<feature type="compositionally biased region" description="Acidic residues" evidence="1">
    <location>
        <begin position="51"/>
        <end position="67"/>
    </location>
</feature>
<dbReference type="EMBL" id="AMZH03031247">
    <property type="protein sequence ID" value="RRT32610.1"/>
    <property type="molecule type" value="Genomic_DNA"/>
</dbReference>
<feature type="compositionally biased region" description="Basic and acidic residues" evidence="1">
    <location>
        <begin position="31"/>
        <end position="42"/>
    </location>
</feature>
<comment type="caution">
    <text evidence="2">The sequence shown here is derived from an EMBL/GenBank/DDBJ whole genome shotgun (WGS) entry which is preliminary data.</text>
</comment>
<feature type="compositionally biased region" description="Basic and acidic residues" evidence="1">
    <location>
        <begin position="180"/>
        <end position="195"/>
    </location>
</feature>
<dbReference type="PANTHER" id="PTHR33646:SF6">
    <property type="entry name" value="TRANSMEMBRANE PROTEIN"/>
    <property type="match status" value="1"/>
</dbReference>
<dbReference type="PANTHER" id="PTHR33646">
    <property type="entry name" value="GB|AAF00631.1"/>
    <property type="match status" value="1"/>
</dbReference>
<sequence>MGAVPELEDWEVLSYSSAASDGVVVILGTADDVRSENFESDARTPIPSSSEEQEEEEESEDGGLDSDDLSRGFPDSDSERAAERGEEMTASYREDSNAEYEKKKIDSSHGEEMGSYDREDSNSDDETKMIDLRQMISDLDDSNERQMIDSSDRGDSMTQSSSSEDLFLKDWCSYMIDDSRGADEMEHEEARKSTSDEIEELKDEHGEADASGIRGCSGEERGGARWWSMPFRNLNLNLFKEKPIWSISVLAAFVGFAVLRGRLNRIEQQNPSVSHRVLTGDKVSSSLLSRGEILCSVDGVSAYCWYKIADQKKYVCRKSISRRWWCVSKACVVVGMPR</sequence>
<evidence type="ECO:0000313" key="3">
    <source>
        <dbReference type="Proteomes" id="UP000287651"/>
    </source>
</evidence>
<feature type="region of interest" description="Disordered" evidence="1">
    <location>
        <begin position="31"/>
        <end position="162"/>
    </location>
</feature>
<reference evidence="2 3" key="1">
    <citation type="journal article" date="2014" name="Agronomy (Basel)">
        <title>A Draft Genome Sequence for Ensete ventricosum, the Drought-Tolerant Tree Against Hunger.</title>
        <authorList>
            <person name="Harrison J."/>
            <person name="Moore K.A."/>
            <person name="Paszkiewicz K."/>
            <person name="Jones T."/>
            <person name="Grant M."/>
            <person name="Ambacheew D."/>
            <person name="Muzemil S."/>
            <person name="Studholme D.J."/>
        </authorList>
    </citation>
    <scope>NUCLEOTIDE SEQUENCE [LARGE SCALE GENOMIC DNA]</scope>
</reference>
<feature type="region of interest" description="Disordered" evidence="1">
    <location>
        <begin position="180"/>
        <end position="216"/>
    </location>
</feature>